<evidence type="ECO:0000256" key="1">
    <source>
        <dbReference type="PROSITE-ProRule" id="PRU00221"/>
    </source>
</evidence>
<evidence type="ECO:0000313" key="4">
    <source>
        <dbReference type="Proteomes" id="UP000504635"/>
    </source>
</evidence>
<reference evidence="5" key="1">
    <citation type="submission" date="2025-08" db="UniProtKB">
        <authorList>
            <consortium name="RefSeq"/>
        </authorList>
    </citation>
    <scope>IDENTIFICATION</scope>
    <source>
        <tissue evidence="5">Gonads</tissue>
    </source>
</reference>
<accession>A0A6J2X5A8</accession>
<keyword evidence="3" id="KW-0472">Membrane</keyword>
<evidence type="ECO:0000313" key="5">
    <source>
        <dbReference type="RefSeq" id="XP_030746114.1"/>
    </source>
</evidence>
<sequence>MDSAPNKVSLGPTVLLTIFVGLGVAVFVFFIKWIKRESPRVGSGKDGKPGKSKSSGELSGKHSKKEQTSSAKTASLKKKLTERENRRNNRASEKGFRHPWLLASLKGHTGRVLDMDFAANGKYLASCGDDRTIFVWDTKDFSQKDRRSLRINVEYDHATHVKWSPDCKAVIAHRFNDNCIEIFKIEKKKDGWISANKAFTFPKAHDTDIVGMGIATNGKFIMTCSNKTDLVLWDLKGEKLATVDTFLMSTTCAKISPCGRFVVASGFTPEAKTWEVIFDKSGEFKEVKSVVELTLGGHTSGVYDVAFDVDSSHMATVSKDGTWRLFDTNVNYKQGQGVRFEKTGKYELDGSNALIALSPNSEVIAIAAANDLQFFSTFTGELDCTIENVAEGSITALFFDASGKYLLVSADKQIKIFHNVTGYRCSIVTAKEKLKEHQTSATKDRLLQLIKESETFLKNMGEIY</sequence>
<dbReference type="SMART" id="SM00320">
    <property type="entry name" value="WD40"/>
    <property type="match status" value="5"/>
</dbReference>
<dbReference type="InterPro" id="IPR001680">
    <property type="entry name" value="WD40_rpt"/>
</dbReference>
<dbReference type="PROSITE" id="PS50082">
    <property type="entry name" value="WD_REPEATS_2"/>
    <property type="match status" value="3"/>
</dbReference>
<dbReference type="GeneID" id="115874943"/>
<keyword evidence="3" id="KW-0812">Transmembrane</keyword>
<keyword evidence="4" id="KW-1185">Reference proteome</keyword>
<proteinExistence type="predicted"/>
<feature type="compositionally biased region" description="Basic and acidic residues" evidence="2">
    <location>
        <begin position="39"/>
        <end position="49"/>
    </location>
</feature>
<dbReference type="InterPro" id="IPR015943">
    <property type="entry name" value="WD40/YVTN_repeat-like_dom_sf"/>
</dbReference>
<dbReference type="GO" id="GO:0030968">
    <property type="term" value="P:endoplasmic reticulum unfolded protein response"/>
    <property type="evidence" value="ECO:0007669"/>
    <property type="project" value="TreeGrafter"/>
</dbReference>
<dbReference type="Gene3D" id="2.130.10.10">
    <property type="entry name" value="YVTN repeat-like/Quinoprotein amine dehydrogenase"/>
    <property type="match status" value="2"/>
</dbReference>
<feature type="repeat" description="WD" evidence="1">
    <location>
        <begin position="202"/>
        <end position="243"/>
    </location>
</feature>
<dbReference type="PROSITE" id="PS50294">
    <property type="entry name" value="WD_REPEATS_REGION"/>
    <property type="match status" value="1"/>
</dbReference>
<dbReference type="InterPro" id="IPR042410">
    <property type="entry name" value="WBSCR13"/>
</dbReference>
<keyword evidence="3" id="KW-1133">Transmembrane helix</keyword>
<evidence type="ECO:0000256" key="3">
    <source>
        <dbReference type="SAM" id="Phobius"/>
    </source>
</evidence>
<feature type="region of interest" description="Disordered" evidence="2">
    <location>
        <begin position="39"/>
        <end position="93"/>
    </location>
</feature>
<dbReference type="SUPFAM" id="SSF50978">
    <property type="entry name" value="WD40 repeat-like"/>
    <property type="match status" value="1"/>
</dbReference>
<dbReference type="GO" id="GO:0005783">
    <property type="term" value="C:endoplasmic reticulum"/>
    <property type="evidence" value="ECO:0007669"/>
    <property type="project" value="TreeGrafter"/>
</dbReference>
<feature type="repeat" description="WD" evidence="1">
    <location>
        <begin position="295"/>
        <end position="327"/>
    </location>
</feature>
<organism evidence="4 5">
    <name type="scientific">Sitophilus oryzae</name>
    <name type="common">Rice weevil</name>
    <name type="synonym">Curculio oryzae</name>
    <dbReference type="NCBI Taxonomy" id="7048"/>
    <lineage>
        <taxon>Eukaryota</taxon>
        <taxon>Metazoa</taxon>
        <taxon>Ecdysozoa</taxon>
        <taxon>Arthropoda</taxon>
        <taxon>Hexapoda</taxon>
        <taxon>Insecta</taxon>
        <taxon>Pterygota</taxon>
        <taxon>Neoptera</taxon>
        <taxon>Endopterygota</taxon>
        <taxon>Coleoptera</taxon>
        <taxon>Polyphaga</taxon>
        <taxon>Cucujiformia</taxon>
        <taxon>Curculionidae</taxon>
        <taxon>Dryophthorinae</taxon>
        <taxon>Sitophilus</taxon>
    </lineage>
</organism>
<dbReference type="OrthoDB" id="206335at2759"/>
<dbReference type="AlphaFoldDB" id="A0A6J2X5A8"/>
<feature type="repeat" description="WD" evidence="1">
    <location>
        <begin position="105"/>
        <end position="146"/>
    </location>
</feature>
<dbReference type="InterPro" id="IPR036322">
    <property type="entry name" value="WD40_repeat_dom_sf"/>
</dbReference>
<feature type="transmembrane region" description="Helical" evidence="3">
    <location>
        <begin position="12"/>
        <end position="31"/>
    </location>
</feature>
<dbReference type="RefSeq" id="XP_030746114.1">
    <property type="nucleotide sequence ID" value="XM_030890254.1"/>
</dbReference>
<dbReference type="PANTHER" id="PTHR44321">
    <property type="entry name" value="TRANSDUCIN BETA-LIKE PROTEIN 2"/>
    <property type="match status" value="1"/>
</dbReference>
<protein>
    <submittedName>
        <fullName evidence="5">Transducin beta-like protein 2 isoform X4</fullName>
    </submittedName>
</protein>
<keyword evidence="1" id="KW-0853">WD repeat</keyword>
<evidence type="ECO:0000256" key="2">
    <source>
        <dbReference type="SAM" id="MobiDB-lite"/>
    </source>
</evidence>
<name>A0A6J2X5A8_SITOR</name>
<dbReference type="Proteomes" id="UP000504635">
    <property type="component" value="Unplaced"/>
</dbReference>
<gene>
    <name evidence="5" type="primary">LOC115874943</name>
</gene>
<dbReference type="Pfam" id="PF00400">
    <property type="entry name" value="WD40"/>
    <property type="match status" value="3"/>
</dbReference>
<feature type="compositionally biased region" description="Basic and acidic residues" evidence="2">
    <location>
        <begin position="79"/>
        <end position="93"/>
    </location>
</feature>
<dbReference type="PANTHER" id="PTHR44321:SF1">
    <property type="entry name" value="TRANSDUCIN BETA-LIKE PROTEIN 2"/>
    <property type="match status" value="1"/>
</dbReference>